<evidence type="ECO:0000313" key="2">
    <source>
        <dbReference type="EMBL" id="ORY78859.1"/>
    </source>
</evidence>
<reference evidence="2 3" key="1">
    <citation type="submission" date="2016-07" db="EMBL/GenBank/DDBJ databases">
        <title>Pervasive Adenine N6-methylation of Active Genes in Fungi.</title>
        <authorList>
            <consortium name="DOE Joint Genome Institute"/>
            <person name="Mondo S.J."/>
            <person name="Dannebaum R.O."/>
            <person name="Kuo R.C."/>
            <person name="Labutti K."/>
            <person name="Haridas S."/>
            <person name="Kuo A."/>
            <person name="Salamov A."/>
            <person name="Ahrendt S.R."/>
            <person name="Lipzen A."/>
            <person name="Sullivan W."/>
            <person name="Andreopoulos W.B."/>
            <person name="Clum A."/>
            <person name="Lindquist E."/>
            <person name="Daum C."/>
            <person name="Ramamoorthy G.K."/>
            <person name="Gryganskyi A."/>
            <person name="Culley D."/>
            <person name="Magnuson J.K."/>
            <person name="James T.Y."/>
            <person name="O'Malley M.A."/>
            <person name="Stajich J.E."/>
            <person name="Spatafora J.W."/>
            <person name="Visel A."/>
            <person name="Grigoriev I.V."/>
        </authorList>
    </citation>
    <scope>NUCLEOTIDE SEQUENCE [LARGE SCALE GENOMIC DNA]</scope>
    <source>
        <strain evidence="2 3">62-1032</strain>
    </source>
</reference>
<feature type="region of interest" description="Disordered" evidence="1">
    <location>
        <begin position="35"/>
        <end position="68"/>
    </location>
</feature>
<accession>A0A1Y2F4R4</accession>
<name>A0A1Y2F4R4_9BASI</name>
<sequence>MRAPSLLDQAQPSCNCRRGGKCSCCTVLSRAVKAEAPSTPALSESPSSPAGSSTKGETPLPLPELTMPPQPAPHFYYPATSAPFNPYASPQQTPQGYFPLASTSHIPNGFIPQQNPFGSTTPVGTPPISGFPPSAPPTPSYTSPAFPLQSAFPSPFMGPSSYFPNMNLYTSSQGSSACFCGDSCTCAGCPQHDPLGYKRNASMAMPGVLGGISCRCDEGKEQVPGAIKSCCGGALGQLQAAQQAGLSMDELMRMTVQGCQMNLPPMQWPQQQQQQQQQPMPYQQQPMGGELGFTPALSMMGGGGLPPLSQLWGSNAGAAQATAMLMGNYNQEPEQKPRVSQLFGVASSAL</sequence>
<proteinExistence type="predicted"/>
<comment type="caution">
    <text evidence="2">The sequence shown here is derived from an EMBL/GenBank/DDBJ whole genome shotgun (WGS) entry which is preliminary data.</text>
</comment>
<feature type="compositionally biased region" description="Low complexity" evidence="1">
    <location>
        <begin position="35"/>
        <end position="54"/>
    </location>
</feature>
<dbReference type="STRING" id="106004.A0A1Y2F4R4"/>
<evidence type="ECO:0000256" key="1">
    <source>
        <dbReference type="SAM" id="MobiDB-lite"/>
    </source>
</evidence>
<evidence type="ECO:0000313" key="3">
    <source>
        <dbReference type="Proteomes" id="UP000193467"/>
    </source>
</evidence>
<dbReference type="Proteomes" id="UP000193467">
    <property type="component" value="Unassembled WGS sequence"/>
</dbReference>
<dbReference type="EMBL" id="MCGR01000028">
    <property type="protein sequence ID" value="ORY78859.1"/>
    <property type="molecule type" value="Genomic_DNA"/>
</dbReference>
<protein>
    <submittedName>
        <fullName evidence="2">Uncharacterized protein</fullName>
    </submittedName>
</protein>
<gene>
    <name evidence="2" type="ORF">BCR35DRAFT_99375</name>
</gene>
<dbReference type="InParanoid" id="A0A1Y2F4R4"/>
<organism evidence="2 3">
    <name type="scientific">Leucosporidium creatinivorum</name>
    <dbReference type="NCBI Taxonomy" id="106004"/>
    <lineage>
        <taxon>Eukaryota</taxon>
        <taxon>Fungi</taxon>
        <taxon>Dikarya</taxon>
        <taxon>Basidiomycota</taxon>
        <taxon>Pucciniomycotina</taxon>
        <taxon>Microbotryomycetes</taxon>
        <taxon>Leucosporidiales</taxon>
        <taxon>Leucosporidium</taxon>
    </lineage>
</organism>
<keyword evidence="3" id="KW-1185">Reference proteome</keyword>
<dbReference type="AlphaFoldDB" id="A0A1Y2F4R4"/>